<dbReference type="RefSeq" id="WP_126657980.1">
    <property type="nucleotide sequence ID" value="NZ_RYYR01000005.1"/>
</dbReference>
<dbReference type="Gene3D" id="2.20.230.10">
    <property type="entry name" value="Resuscitation-promoting factor rpfb"/>
    <property type="match status" value="1"/>
</dbReference>
<feature type="region of interest" description="Disordered" evidence="2">
    <location>
        <begin position="387"/>
        <end position="406"/>
    </location>
</feature>
<dbReference type="InterPro" id="IPR052913">
    <property type="entry name" value="Glycopeptide_resist_protein"/>
</dbReference>
<dbReference type="InterPro" id="IPR011098">
    <property type="entry name" value="G5_dom"/>
</dbReference>
<dbReference type="Pfam" id="PF04294">
    <property type="entry name" value="VanW"/>
    <property type="match status" value="1"/>
</dbReference>
<name>A0A432LFZ7_9BACI</name>
<keyword evidence="1" id="KW-0732">Signal</keyword>
<evidence type="ECO:0000256" key="2">
    <source>
        <dbReference type="SAM" id="MobiDB-lite"/>
    </source>
</evidence>
<sequence>MSQLNIQKKFVLFIVLTVFLLYLILPFNLFSSNVVLADEEEIKTSGSTIGSVSVAGLERNAITQAVTDAIISWKSEPVIISGGGEELSIDVNELQFNVEAAVDQYELLTDKPWYAFWVDEKTVHLPIDVTVSDTIKTDVANISVWNAEETLNQLTGQASYLKSHDIEASVNDISHIENDRLALTMEAIPEGAIGISYIAQSLNDKVLNPNEPFSLLETLGENSSISNKMGLNFLASVLYNTVLQTNFAILERHSQNEIPTYLEPGIEAQVSEFEQKDLKFVNTTTNPALIKATVENDMLKLEIYSTVKESDVSVRVEREEIIAPRIINRYSTDLPIGQTTIVQEGQEGLRISVFRNITENGNVTEEHISRDYYKPINRIVLNSSRSLLPETDGTQPDTDLNIDLNGDGLPDLELDDFIPKNPTDLEKNDLPTNENELPPGSYYDKGGNLVTP</sequence>
<dbReference type="PANTHER" id="PTHR35788">
    <property type="entry name" value="EXPORTED PROTEIN-RELATED"/>
    <property type="match status" value="1"/>
</dbReference>
<dbReference type="Pfam" id="PF07501">
    <property type="entry name" value="G5"/>
    <property type="match status" value="1"/>
</dbReference>
<gene>
    <name evidence="4" type="ORF">EK386_05225</name>
</gene>
<protein>
    <submittedName>
        <fullName evidence="4">Vancomycin resistance protein</fullName>
    </submittedName>
</protein>
<evidence type="ECO:0000259" key="3">
    <source>
        <dbReference type="PROSITE" id="PS51109"/>
    </source>
</evidence>
<organism evidence="4 5">
    <name type="scientific">Lysinibacillus antri</name>
    <dbReference type="NCBI Taxonomy" id="2498145"/>
    <lineage>
        <taxon>Bacteria</taxon>
        <taxon>Bacillati</taxon>
        <taxon>Bacillota</taxon>
        <taxon>Bacilli</taxon>
        <taxon>Bacillales</taxon>
        <taxon>Bacillaceae</taxon>
        <taxon>Lysinibacillus</taxon>
    </lineage>
</organism>
<dbReference type="PROSITE" id="PS51109">
    <property type="entry name" value="G5"/>
    <property type="match status" value="1"/>
</dbReference>
<reference evidence="4 5" key="1">
    <citation type="submission" date="2018-12" db="EMBL/GenBank/DDBJ databases">
        <title>Lysinibacillus antri sp. nov., isolated from a cave soil.</title>
        <authorList>
            <person name="Narsing Rao M.P."/>
            <person name="Zhang H."/>
            <person name="Dong Z.-Y."/>
            <person name="Niu X.-K."/>
            <person name="Zhang K."/>
            <person name="Fang B.-Z."/>
            <person name="Kang Y.-Q."/>
            <person name="Xiao M."/>
            <person name="Li W.-J."/>
        </authorList>
    </citation>
    <scope>NUCLEOTIDE SEQUENCE [LARGE SCALE GENOMIC DNA]</scope>
    <source>
        <strain evidence="4 5">SYSU K30002</strain>
    </source>
</reference>
<proteinExistence type="predicted"/>
<keyword evidence="5" id="KW-1185">Reference proteome</keyword>
<dbReference type="AlphaFoldDB" id="A0A432LFZ7"/>
<dbReference type="SMART" id="SM01208">
    <property type="entry name" value="G5"/>
    <property type="match status" value="1"/>
</dbReference>
<feature type="domain" description="G5" evidence="3">
    <location>
        <begin position="307"/>
        <end position="386"/>
    </location>
</feature>
<dbReference type="Proteomes" id="UP000287910">
    <property type="component" value="Unassembled WGS sequence"/>
</dbReference>
<comment type="caution">
    <text evidence="4">The sequence shown here is derived from an EMBL/GenBank/DDBJ whole genome shotgun (WGS) entry which is preliminary data.</text>
</comment>
<dbReference type="EMBL" id="RYYR01000005">
    <property type="protein sequence ID" value="RUL55130.1"/>
    <property type="molecule type" value="Genomic_DNA"/>
</dbReference>
<evidence type="ECO:0000256" key="1">
    <source>
        <dbReference type="ARBA" id="ARBA00022729"/>
    </source>
</evidence>
<dbReference type="InterPro" id="IPR007391">
    <property type="entry name" value="Vancomycin_resist_VanW"/>
</dbReference>
<evidence type="ECO:0000313" key="5">
    <source>
        <dbReference type="Proteomes" id="UP000287910"/>
    </source>
</evidence>
<feature type="compositionally biased region" description="Polar residues" evidence="2">
    <location>
        <begin position="387"/>
        <end position="398"/>
    </location>
</feature>
<feature type="region of interest" description="Disordered" evidence="2">
    <location>
        <begin position="411"/>
        <end position="452"/>
    </location>
</feature>
<evidence type="ECO:0000313" key="4">
    <source>
        <dbReference type="EMBL" id="RUL55130.1"/>
    </source>
</evidence>
<dbReference type="PANTHER" id="PTHR35788:SF1">
    <property type="entry name" value="EXPORTED PROTEIN"/>
    <property type="match status" value="1"/>
</dbReference>
<accession>A0A432LFZ7</accession>